<evidence type="ECO:0000256" key="6">
    <source>
        <dbReference type="ARBA" id="ARBA00022918"/>
    </source>
</evidence>
<feature type="coiled-coil region" evidence="10">
    <location>
        <begin position="280"/>
        <end position="307"/>
    </location>
</feature>
<dbReference type="GO" id="GO:0004519">
    <property type="term" value="F:endonuclease activity"/>
    <property type="evidence" value="ECO:0007669"/>
    <property type="project" value="UniProtKB-KW"/>
</dbReference>
<keyword evidence="4" id="KW-0479">Metal-binding</keyword>
<keyword evidence="12" id="KW-0378">Hydrolase</keyword>
<dbReference type="Gene3D" id="3.30.70.270">
    <property type="match status" value="1"/>
</dbReference>
<dbReference type="InterPro" id="IPR051083">
    <property type="entry name" value="GrpII_Intron_Splice-Mob/Def"/>
</dbReference>
<dbReference type="EMBL" id="AB126537">
    <property type="protein sequence ID" value="BAD18238.1"/>
    <property type="molecule type" value="Genomic_DNA"/>
</dbReference>
<dbReference type="PROSITE" id="PS50878">
    <property type="entry name" value="RT_POL"/>
    <property type="match status" value="1"/>
</dbReference>
<evidence type="ECO:0000259" key="11">
    <source>
        <dbReference type="PROSITE" id="PS50878"/>
    </source>
</evidence>
<evidence type="ECO:0000256" key="9">
    <source>
        <dbReference type="ARBA" id="ARBA00048173"/>
    </source>
</evidence>
<proteinExistence type="inferred from homology"/>
<comment type="catalytic activity">
    <reaction evidence="9">
        <text>DNA(n) + a 2'-deoxyribonucleoside 5'-triphosphate = DNA(n+1) + diphosphate</text>
        <dbReference type="Rhea" id="RHEA:22508"/>
        <dbReference type="Rhea" id="RHEA-COMP:17339"/>
        <dbReference type="Rhea" id="RHEA-COMP:17340"/>
        <dbReference type="ChEBI" id="CHEBI:33019"/>
        <dbReference type="ChEBI" id="CHEBI:61560"/>
        <dbReference type="ChEBI" id="CHEBI:173112"/>
        <dbReference type="EC" id="2.7.7.49"/>
    </reaction>
</comment>
<dbReference type="GO" id="GO:0003723">
    <property type="term" value="F:RNA binding"/>
    <property type="evidence" value="ECO:0007669"/>
    <property type="project" value="InterPro"/>
</dbReference>
<reference evidence="12" key="1">
    <citation type="journal article" date="2000" name="Nucleic Acids Res.">
        <title>Complete genome sequence of the alkaliphilic bacterium Bacillus halodurans and genomic sequence comparison with Bacillus subtilis.</title>
        <authorList>
            <person name="Takami H."/>
            <person name="Nakasone K."/>
            <person name="Takaki Y."/>
            <person name="Maeno G."/>
            <person name="Sasaki R."/>
            <person name="Masui N."/>
            <person name="Fuji F."/>
            <person name="Hirama C."/>
            <person name="Nakamura Y."/>
            <person name="Ogasawara N."/>
            <person name="Kuhara S."/>
            <person name="Horikoshi K."/>
        </authorList>
    </citation>
    <scope>NUCLEOTIDE SEQUENCE</scope>
    <source>
        <strain evidence="12">DSM6940</strain>
    </source>
</reference>
<dbReference type="InterPro" id="IPR000123">
    <property type="entry name" value="Reverse_transcriptase_msDNA"/>
</dbReference>
<dbReference type="AlphaFoldDB" id="Q75TR9"/>
<keyword evidence="2" id="KW-0808">Transferase</keyword>
<evidence type="ECO:0000313" key="12">
    <source>
        <dbReference type="EMBL" id="BAD18238.1"/>
    </source>
</evidence>
<gene>
    <name evidence="12" type="ORF">BH5066101</name>
</gene>
<dbReference type="Pfam" id="PF00078">
    <property type="entry name" value="RVT_1"/>
    <property type="match status" value="1"/>
</dbReference>
<dbReference type="Pfam" id="PF08388">
    <property type="entry name" value="GIIM"/>
    <property type="match status" value="1"/>
</dbReference>
<dbReference type="InterPro" id="IPR030931">
    <property type="entry name" value="Group_II_RT_mat"/>
</dbReference>
<evidence type="ECO:0000256" key="2">
    <source>
        <dbReference type="ARBA" id="ARBA00022679"/>
    </source>
</evidence>
<comment type="similarity">
    <text evidence="8">Belongs to the bacterial reverse transcriptase family.</text>
</comment>
<dbReference type="PRINTS" id="PR00866">
    <property type="entry name" value="RNADNAPOLMS"/>
</dbReference>
<keyword evidence="10" id="KW-0175">Coiled coil</keyword>
<evidence type="ECO:0000256" key="1">
    <source>
        <dbReference type="ARBA" id="ARBA00012493"/>
    </source>
</evidence>
<dbReference type="NCBIfam" id="TIGR04416">
    <property type="entry name" value="group_II_RT_mat"/>
    <property type="match status" value="1"/>
</dbReference>
<evidence type="ECO:0000256" key="10">
    <source>
        <dbReference type="SAM" id="Coils"/>
    </source>
</evidence>
<dbReference type="EC" id="2.7.7.49" evidence="1"/>
<dbReference type="InterPro" id="IPR043502">
    <property type="entry name" value="DNA/RNA_pol_sf"/>
</dbReference>
<keyword evidence="12" id="KW-0540">Nuclease</keyword>
<reference evidence="12" key="3">
    <citation type="journal article" date="2004" name="DNA Res.">
        <title>Wide-range distribution of insertion sequences identified in B. halodurans among bacilli and a new transposon disseminated in alkaliphilic and thermophilic bacilli.</title>
        <authorList>
            <person name="Takami H."/>
            <person name="Matsuki A."/>
            <person name="Takaki Y."/>
        </authorList>
    </citation>
    <scope>NUCLEOTIDE SEQUENCE</scope>
    <source>
        <strain evidence="12">DSM6940</strain>
    </source>
</reference>
<dbReference type="PANTHER" id="PTHR34047">
    <property type="entry name" value="NUCLEAR INTRON MATURASE 1, MITOCHONDRIAL-RELATED"/>
    <property type="match status" value="1"/>
</dbReference>
<dbReference type="InterPro" id="IPR013597">
    <property type="entry name" value="Mat_intron_G2"/>
</dbReference>
<dbReference type="GO" id="GO:0046872">
    <property type="term" value="F:metal ion binding"/>
    <property type="evidence" value="ECO:0007669"/>
    <property type="project" value="UniProtKB-KW"/>
</dbReference>
<protein>
    <recommendedName>
        <fullName evidence="1">RNA-directed DNA polymerase</fullName>
        <ecNumber evidence="1">2.7.7.49</ecNumber>
    </recommendedName>
</protein>
<feature type="domain" description="Reverse transcriptase" evidence="11">
    <location>
        <begin position="46"/>
        <end position="272"/>
    </location>
</feature>
<evidence type="ECO:0000256" key="8">
    <source>
        <dbReference type="ARBA" id="ARBA00034120"/>
    </source>
</evidence>
<keyword evidence="6 12" id="KW-0695">RNA-directed DNA polymerase</keyword>
<accession>Q75TR9</accession>
<evidence type="ECO:0000256" key="3">
    <source>
        <dbReference type="ARBA" id="ARBA00022695"/>
    </source>
</evidence>
<organism evidence="12">
    <name type="scientific">Halalkalibacterium halodurans</name>
    <name type="common">Bacillus halodurans</name>
    <dbReference type="NCBI Taxonomy" id="86665"/>
    <lineage>
        <taxon>Bacteria</taxon>
        <taxon>Bacillati</taxon>
        <taxon>Bacillota</taxon>
        <taxon>Bacilli</taxon>
        <taxon>Bacillales</taxon>
        <taxon>Bacillaceae</taxon>
        <taxon>Halalkalibacterium (ex Joshi et al. 2022)</taxon>
    </lineage>
</organism>
<dbReference type="PANTHER" id="PTHR34047:SF8">
    <property type="entry name" value="PROTEIN YKFC"/>
    <property type="match status" value="1"/>
</dbReference>
<keyword evidence="7" id="KW-0051">Antiviral defense</keyword>
<dbReference type="CDD" id="cd01651">
    <property type="entry name" value="RT_G2_intron"/>
    <property type="match status" value="1"/>
</dbReference>
<dbReference type="GO" id="GO:0003964">
    <property type="term" value="F:RNA-directed DNA polymerase activity"/>
    <property type="evidence" value="ECO:0007669"/>
    <property type="project" value="UniProtKB-KW"/>
</dbReference>
<dbReference type="SUPFAM" id="SSF56672">
    <property type="entry name" value="DNA/RNA polymerases"/>
    <property type="match status" value="1"/>
</dbReference>
<sequence length="418" mass="49705">MLERILSRENLIQALERVEKNKGSYGVDEMDVKSLRLHLHENWTSIRNEIIEGSYFPKPVRRVEIPKPNGGVRKLGIPTVMDRFLQQAIAQILTQLYDPTFSERSFGFRPHRRGHNAVRQAKQWMKEGYRWVVDIDLEKFFDKVNHDRLMRKLSSRIQDPRVLQLIRRYLQTGVMERGLVSPNTEGTPQGGPLSPLLSNIVLDELDNELEKRGLKFVRYADDCNIYVRSKRAGLRIMESVTSFIENRLKLKVNREKSAVDRPWNRKFLGFSFTRGKDPKMRVSKESVKRLKQRIRELTSRRHSMKMSDRLRRLNRYLTGWLGYYQVVDTPSILAQIDAWIRRRLRMIRWKEWKTTSARQKNLVRLGIKKAKAWQWANSRKGYWRVAHSPIMDYALNSEYWKGQGLMSLSERYQTRRWT</sequence>
<evidence type="ECO:0000256" key="5">
    <source>
        <dbReference type="ARBA" id="ARBA00022842"/>
    </source>
</evidence>
<keyword evidence="5" id="KW-0460">Magnesium</keyword>
<name>Q75TR9_ALKHA</name>
<evidence type="ECO:0000256" key="7">
    <source>
        <dbReference type="ARBA" id="ARBA00023118"/>
    </source>
</evidence>
<dbReference type="InterPro" id="IPR043128">
    <property type="entry name" value="Rev_trsase/Diguanyl_cyclase"/>
</dbReference>
<keyword evidence="3" id="KW-0548">Nucleotidyltransferase</keyword>
<reference evidence="12" key="2">
    <citation type="journal article" date="2001" name="J. Bacteriol.">
        <title>Identification and distribution of new insertion sequences in the genome of alkaliphilic Bacillus halodurans C-125.</title>
        <authorList>
            <person name="Takami H."/>
            <person name="Han C."/>
            <person name="Takaki Y."/>
            <person name="Ohtsubo E."/>
        </authorList>
    </citation>
    <scope>NUCLEOTIDE SEQUENCE</scope>
    <source>
        <strain evidence="12">DSM6940</strain>
    </source>
</reference>
<keyword evidence="12" id="KW-0255">Endonuclease</keyword>
<dbReference type="InterPro" id="IPR000477">
    <property type="entry name" value="RT_dom"/>
</dbReference>
<dbReference type="GO" id="GO:0051607">
    <property type="term" value="P:defense response to virus"/>
    <property type="evidence" value="ECO:0007669"/>
    <property type="project" value="UniProtKB-KW"/>
</dbReference>
<evidence type="ECO:0000256" key="4">
    <source>
        <dbReference type="ARBA" id="ARBA00022723"/>
    </source>
</evidence>